<evidence type="ECO:0000313" key="2">
    <source>
        <dbReference type="EMBL" id="QJA97592.1"/>
    </source>
</evidence>
<dbReference type="EMBL" id="MT143507">
    <property type="protein sequence ID" value="QJA97592.1"/>
    <property type="molecule type" value="Genomic_DNA"/>
</dbReference>
<proteinExistence type="predicted"/>
<evidence type="ECO:0000256" key="1">
    <source>
        <dbReference type="SAM" id="MobiDB-lite"/>
    </source>
</evidence>
<dbReference type="AlphaFoldDB" id="A0A6M3LVN7"/>
<gene>
    <name evidence="2" type="ORF">MM415B06105_0010</name>
</gene>
<feature type="region of interest" description="Disordered" evidence="1">
    <location>
        <begin position="64"/>
        <end position="101"/>
    </location>
</feature>
<name>A0A6M3LVN7_9ZZZZ</name>
<accession>A0A6M3LVN7</accession>
<organism evidence="2">
    <name type="scientific">viral metagenome</name>
    <dbReference type="NCBI Taxonomy" id="1070528"/>
    <lineage>
        <taxon>unclassified sequences</taxon>
        <taxon>metagenomes</taxon>
        <taxon>organismal metagenomes</taxon>
    </lineage>
</organism>
<protein>
    <submittedName>
        <fullName evidence="2">Uncharacterized protein</fullName>
    </submittedName>
</protein>
<reference evidence="2" key="1">
    <citation type="submission" date="2020-03" db="EMBL/GenBank/DDBJ databases">
        <title>The deep terrestrial virosphere.</title>
        <authorList>
            <person name="Holmfeldt K."/>
            <person name="Nilsson E."/>
            <person name="Simone D."/>
            <person name="Lopez-Fernandez M."/>
            <person name="Wu X."/>
            <person name="de Brujin I."/>
            <person name="Lundin D."/>
            <person name="Andersson A."/>
            <person name="Bertilsson S."/>
            <person name="Dopson M."/>
        </authorList>
    </citation>
    <scope>NUCLEOTIDE SEQUENCE</scope>
    <source>
        <strain evidence="2">MM415B06105</strain>
    </source>
</reference>
<sequence>MAQSYCTIGDGDQLTINTAAGSVVISQARTRDGHAYVRISRTHEDGVFEDVTEDGTTEWVGLPTHKRETRHAQAHSATRQPTAPGHTCDADAGTPSGGPSS</sequence>